<keyword evidence="5" id="KW-0687">Ribonucleoprotein</keyword>
<dbReference type="RefSeq" id="XP_020078892.1">
    <property type="nucleotide sequence ID" value="XM_020222450.1"/>
</dbReference>
<dbReference type="STRING" id="984485.A0A1E4RRY0"/>
<protein>
    <recommendedName>
        <fullName evidence="6">Large ribosomal subunit protein mL49</fullName>
    </recommendedName>
</protein>
<dbReference type="PANTHER" id="PTHR13477">
    <property type="entry name" value="MITOCHONDRIAL 39S RIBOSOMAL PROTEIN L49"/>
    <property type="match status" value="1"/>
</dbReference>
<dbReference type="Gene3D" id="3.30.780.10">
    <property type="entry name" value="SUI1-like domain"/>
    <property type="match status" value="1"/>
</dbReference>
<dbReference type="Pfam" id="PF05046">
    <property type="entry name" value="Img2"/>
    <property type="match status" value="1"/>
</dbReference>
<dbReference type="Proteomes" id="UP000095085">
    <property type="component" value="Unassembled WGS sequence"/>
</dbReference>
<dbReference type="GO" id="GO:0005762">
    <property type="term" value="C:mitochondrial large ribosomal subunit"/>
    <property type="evidence" value="ECO:0007669"/>
    <property type="project" value="TreeGrafter"/>
</dbReference>
<organism evidence="7 8">
    <name type="scientific">Hyphopichia burtonii NRRL Y-1933</name>
    <dbReference type="NCBI Taxonomy" id="984485"/>
    <lineage>
        <taxon>Eukaryota</taxon>
        <taxon>Fungi</taxon>
        <taxon>Dikarya</taxon>
        <taxon>Ascomycota</taxon>
        <taxon>Saccharomycotina</taxon>
        <taxon>Pichiomycetes</taxon>
        <taxon>Debaryomycetaceae</taxon>
        <taxon>Hyphopichia</taxon>
    </lineage>
</organism>
<keyword evidence="8" id="KW-1185">Reference proteome</keyword>
<dbReference type="GeneID" id="30996999"/>
<dbReference type="EMBL" id="KV454538">
    <property type="protein sequence ID" value="ODV69825.1"/>
    <property type="molecule type" value="Genomic_DNA"/>
</dbReference>
<evidence type="ECO:0000256" key="4">
    <source>
        <dbReference type="ARBA" id="ARBA00023128"/>
    </source>
</evidence>
<name>A0A1E4RRY0_9ASCO</name>
<evidence type="ECO:0000256" key="3">
    <source>
        <dbReference type="ARBA" id="ARBA00022980"/>
    </source>
</evidence>
<dbReference type="GO" id="GO:0006412">
    <property type="term" value="P:translation"/>
    <property type="evidence" value="ECO:0007669"/>
    <property type="project" value="InterPro"/>
</dbReference>
<evidence type="ECO:0000313" key="7">
    <source>
        <dbReference type="EMBL" id="ODV69825.1"/>
    </source>
</evidence>
<gene>
    <name evidence="7" type="ORF">HYPBUDRAFT_159649</name>
</gene>
<evidence type="ECO:0000256" key="1">
    <source>
        <dbReference type="ARBA" id="ARBA00004173"/>
    </source>
</evidence>
<keyword evidence="4" id="KW-0496">Mitochondrion</keyword>
<reference evidence="8" key="1">
    <citation type="submission" date="2016-05" db="EMBL/GenBank/DDBJ databases">
        <title>Comparative genomics of biotechnologically important yeasts.</title>
        <authorList>
            <consortium name="DOE Joint Genome Institute"/>
            <person name="Riley R."/>
            <person name="Haridas S."/>
            <person name="Wolfe K.H."/>
            <person name="Lopes M.R."/>
            <person name="Hittinger C.T."/>
            <person name="Goker M."/>
            <person name="Salamov A."/>
            <person name="Wisecaver J."/>
            <person name="Long T.M."/>
            <person name="Aerts A.L."/>
            <person name="Barry K."/>
            <person name="Choi C."/>
            <person name="Clum A."/>
            <person name="Coughlan A.Y."/>
            <person name="Deshpande S."/>
            <person name="Douglass A.P."/>
            <person name="Hanson S.J."/>
            <person name="Klenk H.-P."/>
            <person name="Labutti K."/>
            <person name="Lapidus A."/>
            <person name="Lindquist E."/>
            <person name="Lipzen A."/>
            <person name="Meier-Kolthoff J.P."/>
            <person name="Ohm R.A."/>
            <person name="Otillar R.P."/>
            <person name="Pangilinan J."/>
            <person name="Peng Y."/>
            <person name="Rokas A."/>
            <person name="Rosa C.A."/>
            <person name="Scheuner C."/>
            <person name="Sibirny A.A."/>
            <person name="Slot J.C."/>
            <person name="Stielow J.B."/>
            <person name="Sun H."/>
            <person name="Kurtzman C.P."/>
            <person name="Blackwell M."/>
            <person name="Grigoriev I.V."/>
            <person name="Jeffries T.W."/>
        </authorList>
    </citation>
    <scope>NUCLEOTIDE SEQUENCE [LARGE SCALE GENOMIC DNA]</scope>
    <source>
        <strain evidence="8">NRRL Y-1933</strain>
    </source>
</reference>
<keyword evidence="3" id="KW-0689">Ribosomal protein</keyword>
<sequence>MRPTIALGYLRVSIPKKPLTPYAFPSLSSISISDLPNNGFGKNNYNIKKTKYGHWPVYRVVQNTRVLTEIKRVEGDVEEFKNDLLAKLPHIQDKYVTVNKKAGQLKIKGDFIDSIKEVFDVNIN</sequence>
<comment type="subcellular location">
    <subcellularLocation>
        <location evidence="1">Mitochondrion</location>
    </subcellularLocation>
</comment>
<dbReference type="InterPro" id="IPR007740">
    <property type="entry name" value="Ribosomal_mL49"/>
</dbReference>
<dbReference type="OrthoDB" id="19439at2759"/>
<dbReference type="PANTHER" id="PTHR13477:SF0">
    <property type="entry name" value="LARGE RIBOSOMAL SUBUNIT PROTEIN ML49"/>
    <property type="match status" value="1"/>
</dbReference>
<evidence type="ECO:0000256" key="5">
    <source>
        <dbReference type="ARBA" id="ARBA00023274"/>
    </source>
</evidence>
<evidence type="ECO:0000313" key="8">
    <source>
        <dbReference type="Proteomes" id="UP000095085"/>
    </source>
</evidence>
<accession>A0A1E4RRY0</accession>
<comment type="similarity">
    <text evidence="2">Belongs to the mitochondrion-specific ribosomal protein mL49 family.</text>
</comment>
<proteinExistence type="inferred from homology"/>
<evidence type="ECO:0000256" key="2">
    <source>
        <dbReference type="ARBA" id="ARBA00005677"/>
    </source>
</evidence>
<dbReference type="GO" id="GO:0003735">
    <property type="term" value="F:structural constituent of ribosome"/>
    <property type="evidence" value="ECO:0007669"/>
    <property type="project" value="InterPro"/>
</dbReference>
<dbReference type="AlphaFoldDB" id="A0A1E4RRY0"/>
<evidence type="ECO:0000256" key="6">
    <source>
        <dbReference type="ARBA" id="ARBA00035191"/>
    </source>
</evidence>